<evidence type="ECO:0000313" key="3">
    <source>
        <dbReference type="Proteomes" id="UP001595914"/>
    </source>
</evidence>
<evidence type="ECO:0000313" key="2">
    <source>
        <dbReference type="EMBL" id="MFC4602998.1"/>
    </source>
</evidence>
<feature type="region of interest" description="Disordered" evidence="1">
    <location>
        <begin position="1"/>
        <end position="24"/>
    </location>
</feature>
<name>A0ABV9FNX1_9NOCA</name>
<dbReference type="RefSeq" id="WP_378414631.1">
    <property type="nucleotide sequence ID" value="NZ_JBHSFO010000002.1"/>
</dbReference>
<reference evidence="3" key="1">
    <citation type="journal article" date="2019" name="Int. J. Syst. Evol. Microbiol.">
        <title>The Global Catalogue of Microorganisms (GCM) 10K type strain sequencing project: providing services to taxonomists for standard genome sequencing and annotation.</title>
        <authorList>
            <consortium name="The Broad Institute Genomics Platform"/>
            <consortium name="The Broad Institute Genome Sequencing Center for Infectious Disease"/>
            <person name="Wu L."/>
            <person name="Ma J."/>
        </authorList>
    </citation>
    <scope>NUCLEOTIDE SEQUENCE [LARGE SCALE GENOMIC DNA]</scope>
    <source>
        <strain evidence="3">CCUG 54520</strain>
    </source>
</reference>
<keyword evidence="3" id="KW-1185">Reference proteome</keyword>
<dbReference type="EMBL" id="JBHSFO010000002">
    <property type="protein sequence ID" value="MFC4602998.1"/>
    <property type="molecule type" value="Genomic_DNA"/>
</dbReference>
<feature type="compositionally biased region" description="Polar residues" evidence="1">
    <location>
        <begin position="1"/>
        <end position="14"/>
    </location>
</feature>
<protein>
    <submittedName>
        <fullName evidence="2">Uncharacterized protein</fullName>
    </submittedName>
</protein>
<evidence type="ECO:0000256" key="1">
    <source>
        <dbReference type="SAM" id="MobiDB-lite"/>
    </source>
</evidence>
<gene>
    <name evidence="2" type="ORF">ACFO6S_04780</name>
</gene>
<sequence>MQSEPAPTAITSTDADQEPPEICPDGMNALDIQASALVLENMLSCASPT</sequence>
<comment type="caution">
    <text evidence="2">The sequence shown here is derived from an EMBL/GenBank/DDBJ whole genome shotgun (WGS) entry which is preliminary data.</text>
</comment>
<proteinExistence type="predicted"/>
<organism evidence="2 3">
    <name type="scientific">Rhodococcus kronopolitis</name>
    <dbReference type="NCBI Taxonomy" id="1460226"/>
    <lineage>
        <taxon>Bacteria</taxon>
        <taxon>Bacillati</taxon>
        <taxon>Actinomycetota</taxon>
        <taxon>Actinomycetes</taxon>
        <taxon>Mycobacteriales</taxon>
        <taxon>Nocardiaceae</taxon>
        <taxon>Rhodococcus</taxon>
    </lineage>
</organism>
<accession>A0ABV9FNX1</accession>
<dbReference type="Proteomes" id="UP001595914">
    <property type="component" value="Unassembled WGS sequence"/>
</dbReference>